<keyword evidence="14" id="KW-1185">Reference proteome</keyword>
<dbReference type="InterPro" id="IPR036322">
    <property type="entry name" value="WD40_repeat_dom_sf"/>
</dbReference>
<evidence type="ECO:0000313" key="14">
    <source>
        <dbReference type="Proteomes" id="UP000678499"/>
    </source>
</evidence>
<keyword evidence="8" id="KW-0966">Cell projection</keyword>
<protein>
    <recommendedName>
        <fullName evidence="10">Dynein axonemal intermediate chain 4</fullName>
    </recommendedName>
    <alternativeName>
        <fullName evidence="11">WD repeat-containing protein 78</fullName>
    </alternativeName>
</protein>
<dbReference type="EMBL" id="CAJPEX010000144">
    <property type="protein sequence ID" value="CAG0913727.1"/>
    <property type="molecule type" value="Genomic_DNA"/>
</dbReference>
<proteinExistence type="predicted"/>
<keyword evidence="4" id="KW-0677">Repeat</keyword>
<feature type="repeat" description="WD" evidence="12">
    <location>
        <begin position="559"/>
        <end position="601"/>
    </location>
</feature>
<dbReference type="Gene3D" id="2.130.10.10">
    <property type="entry name" value="YVTN repeat-like/Quinoprotein amine dehydrogenase"/>
    <property type="match status" value="2"/>
</dbReference>
<reference evidence="13" key="1">
    <citation type="submission" date="2020-11" db="EMBL/GenBank/DDBJ databases">
        <authorList>
            <person name="Tran Van P."/>
        </authorList>
    </citation>
    <scope>NUCLEOTIDE SEQUENCE</scope>
</reference>
<evidence type="ECO:0000256" key="1">
    <source>
        <dbReference type="ARBA" id="ARBA00004611"/>
    </source>
</evidence>
<accession>A0A7R9BGH0</accession>
<evidence type="ECO:0000256" key="10">
    <source>
        <dbReference type="ARBA" id="ARBA00040002"/>
    </source>
</evidence>
<dbReference type="OrthoDB" id="6372332at2759"/>
<dbReference type="Proteomes" id="UP000678499">
    <property type="component" value="Unassembled WGS sequence"/>
</dbReference>
<evidence type="ECO:0000256" key="3">
    <source>
        <dbReference type="ARBA" id="ARBA00022574"/>
    </source>
</evidence>
<evidence type="ECO:0000256" key="8">
    <source>
        <dbReference type="ARBA" id="ARBA00023273"/>
    </source>
</evidence>
<dbReference type="GO" id="GO:0005858">
    <property type="term" value="C:axonemal dynein complex"/>
    <property type="evidence" value="ECO:0007669"/>
    <property type="project" value="TreeGrafter"/>
</dbReference>
<dbReference type="InterPro" id="IPR015943">
    <property type="entry name" value="WD40/YVTN_repeat-like_dom_sf"/>
</dbReference>
<dbReference type="PANTHER" id="PTHR12442:SF12">
    <property type="entry name" value="DYNEIN AXONEMAL INTERMEDIATE CHAIN 4"/>
    <property type="match status" value="1"/>
</dbReference>
<dbReference type="InterPro" id="IPR001680">
    <property type="entry name" value="WD40_rpt"/>
</dbReference>
<keyword evidence="6" id="KW-0969">Cilium</keyword>
<dbReference type="GO" id="GO:0045504">
    <property type="term" value="F:dynein heavy chain binding"/>
    <property type="evidence" value="ECO:0007669"/>
    <property type="project" value="TreeGrafter"/>
</dbReference>
<dbReference type="InterPro" id="IPR050687">
    <property type="entry name" value="Dynein_IC"/>
</dbReference>
<dbReference type="PROSITE" id="PS50082">
    <property type="entry name" value="WD_REPEATS_2"/>
    <property type="match status" value="1"/>
</dbReference>
<evidence type="ECO:0000256" key="11">
    <source>
        <dbReference type="ARBA" id="ARBA00041557"/>
    </source>
</evidence>
<dbReference type="GO" id="GO:0120293">
    <property type="term" value="C:dynein axonemal particle"/>
    <property type="evidence" value="ECO:0007669"/>
    <property type="project" value="UniProtKB-SubCell"/>
</dbReference>
<sequence length="705" mass="78795">MEELDHEYPVSLVDEGVAILIDRNGKFDDFLDWTNEFPAPLPSEISRPASVISSFGFGAESASLSAFGGFEAFPAPSPLDFGSRAGSDEIVVYLQETSTDFLLDLSGTAVLVNSAEGVAVVGRNETYLKALERKKKYPERFKDHWTETREEWRKPKSTQTSAIRRQSIVCQATSWDMFDEFMALQEYLRSSPSEKLTMFSSLLPENEENGSSRLSELTESASSQRAQSVASISSSSALPPDEELLHPVRLVELLLITERYVSLNQFWIQLGVYRDRWTRKELKLDPVIFPGSGILWEARFKSKRSGLSEYSLPSLEFLWSFECETTTRPVDCALPTKPRSSKSRSVTDVAHNTANPHLLVASYCHPEFDEYEPGLVCAWTVKNPRDPERCYVTRSGALSVDFSRDQPNILAVGLYSGAVALYDVASTSVSPMHDELGGHLSHSGPVWQVAWVPMPAISISETGKSTVREHLLSVAEDGLVIQWHYVKGRKTLEGTSLIKLKRRWTCSHSMNVIPLTTDNIAGFCFALSQVAGGTLIVGTYTGEIRAFDIVKPDRISKIFEAHTRCVYRLKWNPFVSKVFMTCAEDWTVKIWHLDYAKALVDIDVQKPVIGCDWSKVCSTTFGLITKDGPQIWDIKADLLRPIVSLPSLERGHFSCIAFAPTNNCLVLGDVCGRIHVFKLRNLTKAHADQEKALIDVLKTTPTWEA</sequence>
<evidence type="ECO:0000313" key="13">
    <source>
        <dbReference type="EMBL" id="CAD7273575.1"/>
    </source>
</evidence>
<evidence type="ECO:0000256" key="4">
    <source>
        <dbReference type="ARBA" id="ARBA00022737"/>
    </source>
</evidence>
<dbReference type="GO" id="GO:0003341">
    <property type="term" value="P:cilium movement"/>
    <property type="evidence" value="ECO:0007669"/>
    <property type="project" value="TreeGrafter"/>
</dbReference>
<evidence type="ECO:0000256" key="7">
    <source>
        <dbReference type="ARBA" id="ARBA00023212"/>
    </source>
</evidence>
<gene>
    <name evidence="13" type="ORF">NMOB1V02_LOCUS1455</name>
</gene>
<dbReference type="SUPFAM" id="SSF50978">
    <property type="entry name" value="WD40 repeat-like"/>
    <property type="match status" value="1"/>
</dbReference>
<dbReference type="GO" id="GO:0045503">
    <property type="term" value="F:dynein light chain binding"/>
    <property type="evidence" value="ECO:0007669"/>
    <property type="project" value="TreeGrafter"/>
</dbReference>
<dbReference type="SMART" id="SM00320">
    <property type="entry name" value="WD40"/>
    <property type="match status" value="4"/>
</dbReference>
<evidence type="ECO:0000256" key="6">
    <source>
        <dbReference type="ARBA" id="ARBA00023069"/>
    </source>
</evidence>
<name>A0A7R9BGH0_9CRUS</name>
<keyword evidence="7" id="KW-0206">Cytoskeleton</keyword>
<comment type="subcellular location">
    <subcellularLocation>
        <location evidence="1">Cytoplasm</location>
        <location evidence="1">Cytoskeleton</location>
        <location evidence="1">Flagellum axoneme</location>
    </subcellularLocation>
    <subcellularLocation>
        <location evidence="9">Dynein axonemal particle</location>
    </subcellularLocation>
</comment>
<dbReference type="EMBL" id="OA882181">
    <property type="protein sequence ID" value="CAD7273575.1"/>
    <property type="molecule type" value="Genomic_DNA"/>
</dbReference>
<dbReference type="AlphaFoldDB" id="A0A7R9BGH0"/>
<evidence type="ECO:0000256" key="12">
    <source>
        <dbReference type="PROSITE-ProRule" id="PRU00221"/>
    </source>
</evidence>
<evidence type="ECO:0000256" key="2">
    <source>
        <dbReference type="ARBA" id="ARBA00022490"/>
    </source>
</evidence>
<keyword evidence="3 12" id="KW-0853">WD repeat</keyword>
<keyword evidence="2" id="KW-0963">Cytoplasm</keyword>
<evidence type="ECO:0000256" key="5">
    <source>
        <dbReference type="ARBA" id="ARBA00022846"/>
    </source>
</evidence>
<dbReference type="PANTHER" id="PTHR12442">
    <property type="entry name" value="DYNEIN INTERMEDIATE CHAIN"/>
    <property type="match status" value="1"/>
</dbReference>
<evidence type="ECO:0000256" key="9">
    <source>
        <dbReference type="ARBA" id="ARBA00024190"/>
    </source>
</evidence>
<keyword evidence="5" id="KW-0282">Flagellum</keyword>
<dbReference type="Pfam" id="PF00400">
    <property type="entry name" value="WD40"/>
    <property type="match status" value="1"/>
</dbReference>
<organism evidence="13">
    <name type="scientific">Notodromas monacha</name>
    <dbReference type="NCBI Taxonomy" id="399045"/>
    <lineage>
        <taxon>Eukaryota</taxon>
        <taxon>Metazoa</taxon>
        <taxon>Ecdysozoa</taxon>
        <taxon>Arthropoda</taxon>
        <taxon>Crustacea</taxon>
        <taxon>Oligostraca</taxon>
        <taxon>Ostracoda</taxon>
        <taxon>Podocopa</taxon>
        <taxon>Podocopida</taxon>
        <taxon>Cypridocopina</taxon>
        <taxon>Cypridoidea</taxon>
        <taxon>Cyprididae</taxon>
        <taxon>Notodromas</taxon>
    </lineage>
</organism>